<dbReference type="InterPro" id="IPR051126">
    <property type="entry name" value="Thiosulfate_sulfurtransferase"/>
</dbReference>
<feature type="domain" description="Rhodanese" evidence="3">
    <location>
        <begin position="194"/>
        <end position="310"/>
    </location>
</feature>
<evidence type="ECO:0000256" key="1">
    <source>
        <dbReference type="ARBA" id="ARBA00022737"/>
    </source>
</evidence>
<dbReference type="PROSITE" id="PS51257">
    <property type="entry name" value="PROKAR_LIPOPROTEIN"/>
    <property type="match status" value="1"/>
</dbReference>
<reference evidence="4" key="1">
    <citation type="submission" date="2023-06" db="EMBL/GenBank/DDBJ databases">
        <title>Robiginitalea aurantiacus sp. nov. and Algoriphagus sediminis sp. nov., isolated from coastal sediment.</title>
        <authorList>
            <person name="Zhou Z.Y."/>
            <person name="An J."/>
            <person name="Jia Y.W."/>
            <person name="Du Z.J."/>
        </authorList>
    </citation>
    <scope>NUCLEOTIDE SEQUENCE</scope>
    <source>
        <strain evidence="4">M39</strain>
    </source>
</reference>
<evidence type="ECO:0000256" key="2">
    <source>
        <dbReference type="RuleBase" id="RU000507"/>
    </source>
</evidence>
<protein>
    <recommendedName>
        <fullName evidence="2">Sulfurtransferase</fullName>
    </recommendedName>
</protein>
<accession>A0ABT7WE29</accession>
<evidence type="ECO:0000313" key="5">
    <source>
        <dbReference type="Proteomes" id="UP001174839"/>
    </source>
</evidence>
<dbReference type="PANTHER" id="PTHR43855:SF1">
    <property type="entry name" value="THIOSULFATE SULFURTRANSFERASE"/>
    <property type="match status" value="1"/>
</dbReference>
<gene>
    <name evidence="4" type="ORF">QU605_06835</name>
</gene>
<comment type="caution">
    <text evidence="4">The sequence shown here is derived from an EMBL/GenBank/DDBJ whole genome shotgun (WGS) entry which is preliminary data.</text>
</comment>
<dbReference type="SMART" id="SM00450">
    <property type="entry name" value="RHOD"/>
    <property type="match status" value="2"/>
</dbReference>
<organism evidence="4 5">
    <name type="scientific">Robiginitalea aurantiaca</name>
    <dbReference type="NCBI Taxonomy" id="3056915"/>
    <lineage>
        <taxon>Bacteria</taxon>
        <taxon>Pseudomonadati</taxon>
        <taxon>Bacteroidota</taxon>
        <taxon>Flavobacteriia</taxon>
        <taxon>Flavobacteriales</taxon>
        <taxon>Flavobacteriaceae</taxon>
        <taxon>Robiginitalea</taxon>
    </lineage>
</organism>
<proteinExistence type="predicted"/>
<dbReference type="SUPFAM" id="SSF52821">
    <property type="entry name" value="Rhodanese/Cell cycle control phosphatase"/>
    <property type="match status" value="2"/>
</dbReference>
<keyword evidence="5" id="KW-1185">Reference proteome</keyword>
<evidence type="ECO:0000259" key="3">
    <source>
        <dbReference type="PROSITE" id="PS50206"/>
    </source>
</evidence>
<keyword evidence="1" id="KW-0677">Repeat</keyword>
<dbReference type="CDD" id="cd01448">
    <property type="entry name" value="TST_Repeat_1"/>
    <property type="match status" value="1"/>
</dbReference>
<dbReference type="InterPro" id="IPR001763">
    <property type="entry name" value="Rhodanese-like_dom"/>
</dbReference>
<dbReference type="PANTHER" id="PTHR43855">
    <property type="entry name" value="THIOSULFATE SULFURTRANSFERASE"/>
    <property type="match status" value="1"/>
</dbReference>
<dbReference type="InterPro" id="IPR036873">
    <property type="entry name" value="Rhodanese-like_dom_sf"/>
</dbReference>
<sequence length="319" mass="36209">MRWKNKLLILLIMLSACRGREVTPLDSEKAGVKTLNYAHPESLIEVDELLAIQNNEDIRIIDFREREAFDQGHLEGAIPLWRSDIEDHTHHVRGMMATKSEIEKLLSSHGISSKDSLILYDDQGNVNAARLWWVLRTYGFNQVRLLNGGLQSWQNEKGEVSIAYEPRPEGSFRFPLRDAPHLKIEKDSLHSLLVAEHGTLIDARTTDEHSGKRIKKGAKTAGRIPGSINIDWAHAVDFHGTKKFRTLEELTKVYKGLPEDKDTPVVVYCHSGVRSAHTFFVLTQLLGYTRVYNYDGSWLEWSASEGAPIEKDSTTLILQ</sequence>
<dbReference type="EMBL" id="JAUDUY010000003">
    <property type="protein sequence ID" value="MDM9631177.1"/>
    <property type="molecule type" value="Genomic_DNA"/>
</dbReference>
<dbReference type="PROSITE" id="PS50206">
    <property type="entry name" value="RHODANESE_3"/>
    <property type="match status" value="2"/>
</dbReference>
<keyword evidence="2 4" id="KW-0808">Transferase</keyword>
<dbReference type="Proteomes" id="UP001174839">
    <property type="component" value="Unassembled WGS sequence"/>
</dbReference>
<dbReference type="Gene3D" id="3.40.250.10">
    <property type="entry name" value="Rhodanese-like domain"/>
    <property type="match status" value="2"/>
</dbReference>
<evidence type="ECO:0000313" key="4">
    <source>
        <dbReference type="EMBL" id="MDM9631177.1"/>
    </source>
</evidence>
<feature type="domain" description="Rhodanese" evidence="3">
    <location>
        <begin position="54"/>
        <end position="162"/>
    </location>
</feature>
<dbReference type="Pfam" id="PF00581">
    <property type="entry name" value="Rhodanese"/>
    <property type="match status" value="2"/>
</dbReference>
<dbReference type="RefSeq" id="WP_289724542.1">
    <property type="nucleotide sequence ID" value="NZ_JAUDUY010000003.1"/>
</dbReference>
<dbReference type="CDD" id="cd01449">
    <property type="entry name" value="TST_Repeat_2"/>
    <property type="match status" value="1"/>
</dbReference>
<dbReference type="GO" id="GO:0016740">
    <property type="term" value="F:transferase activity"/>
    <property type="evidence" value="ECO:0007669"/>
    <property type="project" value="UniProtKB-KW"/>
</dbReference>
<dbReference type="PROSITE" id="PS00683">
    <property type="entry name" value="RHODANESE_2"/>
    <property type="match status" value="1"/>
</dbReference>
<name>A0ABT7WE29_9FLAO</name>
<dbReference type="InterPro" id="IPR001307">
    <property type="entry name" value="Thiosulphate_STrfase_CS"/>
</dbReference>